<accession>A0AAQ3Q7T4</accession>
<protein>
    <submittedName>
        <fullName evidence="4">Protein SMAX1-LIKE 4-like</fullName>
    </submittedName>
</protein>
<dbReference type="EMBL" id="CP136892">
    <property type="protein sequence ID" value="WOL00824.1"/>
    <property type="molecule type" value="Genomic_DNA"/>
</dbReference>
<keyword evidence="5" id="KW-1185">Reference proteome</keyword>
<evidence type="ECO:0000259" key="3">
    <source>
        <dbReference type="Pfam" id="PF23569"/>
    </source>
</evidence>
<comment type="similarity">
    <text evidence="1">Belongs to the ClpA/ClpB family.</text>
</comment>
<dbReference type="InterPro" id="IPR058680">
    <property type="entry name" value="NBD_SMAX1-like"/>
</dbReference>
<organism evidence="4 5">
    <name type="scientific">Canna indica</name>
    <name type="common">Indian-shot</name>
    <dbReference type="NCBI Taxonomy" id="4628"/>
    <lineage>
        <taxon>Eukaryota</taxon>
        <taxon>Viridiplantae</taxon>
        <taxon>Streptophyta</taxon>
        <taxon>Embryophyta</taxon>
        <taxon>Tracheophyta</taxon>
        <taxon>Spermatophyta</taxon>
        <taxon>Magnoliopsida</taxon>
        <taxon>Liliopsida</taxon>
        <taxon>Zingiberales</taxon>
        <taxon>Cannaceae</taxon>
        <taxon>Canna</taxon>
    </lineage>
</organism>
<name>A0AAQ3Q7T4_9LILI</name>
<evidence type="ECO:0000256" key="1">
    <source>
        <dbReference type="ARBA" id="ARBA00008675"/>
    </source>
</evidence>
<dbReference type="InterPro" id="IPR051650">
    <property type="entry name" value="SL_signaling_regulator"/>
</dbReference>
<evidence type="ECO:0000256" key="2">
    <source>
        <dbReference type="ARBA" id="ARBA00022737"/>
    </source>
</evidence>
<dbReference type="PANTHER" id="PTHR43572:SF3">
    <property type="entry name" value="PROTEIN SMAX1-LIKE 5"/>
    <property type="match status" value="1"/>
</dbReference>
<reference evidence="4 5" key="1">
    <citation type="submission" date="2023-10" db="EMBL/GenBank/DDBJ databases">
        <title>Chromosome-scale genome assembly provides insights into flower coloration mechanisms of Canna indica.</title>
        <authorList>
            <person name="Li C."/>
        </authorList>
    </citation>
    <scope>NUCLEOTIDE SEQUENCE [LARGE SCALE GENOMIC DNA]</scope>
    <source>
        <tissue evidence="4">Flower</tissue>
    </source>
</reference>
<feature type="domain" description="SMAX1-like nucleotide binding" evidence="3">
    <location>
        <begin position="14"/>
        <end position="76"/>
    </location>
</feature>
<evidence type="ECO:0000313" key="4">
    <source>
        <dbReference type="EMBL" id="WOL00824.1"/>
    </source>
</evidence>
<gene>
    <name evidence="4" type="ORF">Cni_G09537</name>
</gene>
<sequence length="178" mass="19545">MGDGPRNNRRLPIHMVTELGRLLSELISTVSNKVWLMATASYRTYVRCQMRQPSLETQWALQAVLVPSGGLALSLQVPAPAPPSGLESRFTQILEYPLGLLGSKDFSRKEKEKLVCCAKCTYNFEKEASVFRSGIKDNNSGPTPMLVAKAQPRSTEGCLTGIEKEVEQAMPKSASNQS</sequence>
<dbReference type="Proteomes" id="UP001327560">
    <property type="component" value="Chromosome 3"/>
</dbReference>
<evidence type="ECO:0000313" key="5">
    <source>
        <dbReference type="Proteomes" id="UP001327560"/>
    </source>
</evidence>
<dbReference type="AlphaFoldDB" id="A0AAQ3Q7T4"/>
<dbReference type="Pfam" id="PF23569">
    <property type="entry name" value="NBD_SMAX1"/>
    <property type="match status" value="1"/>
</dbReference>
<proteinExistence type="inferred from homology"/>
<dbReference type="PANTHER" id="PTHR43572">
    <property type="entry name" value="CHAPERONE PROTEIN CLPD, CHLOROPLASTIC"/>
    <property type="match status" value="1"/>
</dbReference>
<keyword evidence="2" id="KW-0677">Repeat</keyword>